<keyword evidence="5" id="KW-1185">Reference proteome</keyword>
<dbReference type="EMBL" id="JHEG04000001">
    <property type="protein sequence ID" value="KAF3890404.1"/>
    <property type="molecule type" value="Genomic_DNA"/>
</dbReference>
<sequence>MTVTASQDLSEEFAERGWRNEIVTQPDGSEIYVKIPLTSEEFLHPQEGYRLPNSTFHEDIAGGVKDILTRRYASDRTTGVFRDLIVKWGIPGLGNHCPDTFVVFGLRNKEDIRTEFVVPVEGVRPGLIVEVVSPRYRKEDRQTKVKEYAQAGVREYLIFDRRRQRKQVIEEVLGYCLIDGQYLPLTPDDDGRILFETVGLYIGLQDSRVVMEDAQTGERLLTSQELEQQASQAEQRASQAEQRAAKLAELLRAQGINPDEI</sequence>
<dbReference type="Proteomes" id="UP000029738">
    <property type="component" value="Unassembled WGS sequence"/>
</dbReference>
<evidence type="ECO:0000313" key="5">
    <source>
        <dbReference type="Proteomes" id="UP000029738"/>
    </source>
</evidence>
<dbReference type="CDD" id="cd06260">
    <property type="entry name" value="DUF820-like"/>
    <property type="match status" value="1"/>
</dbReference>
<proteinExistence type="predicted"/>
<evidence type="ECO:0000259" key="2">
    <source>
        <dbReference type="Pfam" id="PF05685"/>
    </source>
</evidence>
<dbReference type="AlphaFoldDB" id="A0A0C1R9B7"/>
<dbReference type="Gene3D" id="3.90.1570.10">
    <property type="entry name" value="tt1808, chain A"/>
    <property type="match status" value="1"/>
</dbReference>
<feature type="coiled-coil region" evidence="1">
    <location>
        <begin position="223"/>
        <end position="250"/>
    </location>
</feature>
<dbReference type="OrthoDB" id="508958at2"/>
<dbReference type="InterPro" id="IPR011335">
    <property type="entry name" value="Restrct_endonuc-II-like"/>
</dbReference>
<dbReference type="RefSeq" id="WP_038077548.1">
    <property type="nucleotide sequence ID" value="NZ_JHEG04000001.1"/>
</dbReference>
<dbReference type="PANTHER" id="PTHR33352:SF3">
    <property type="entry name" value="SLR1612 PROTEIN"/>
    <property type="match status" value="1"/>
</dbReference>
<dbReference type="EMBL" id="JHEG02000037">
    <property type="protein sequence ID" value="KIE12278.1"/>
    <property type="molecule type" value="Genomic_DNA"/>
</dbReference>
<reference evidence="3" key="2">
    <citation type="submission" date="2019-11" db="EMBL/GenBank/DDBJ databases">
        <title>Improved Assembly of Tolypothrix boutellei genome.</title>
        <authorList>
            <person name="Sarangi A.N."/>
            <person name="Mukherjee M."/>
            <person name="Ghosh S."/>
            <person name="Singh D."/>
            <person name="Das A."/>
            <person name="Kant S."/>
            <person name="Prusty A."/>
            <person name="Tripathy S."/>
        </authorList>
    </citation>
    <scope>NUCLEOTIDE SEQUENCE</scope>
    <source>
        <strain evidence="3">VB521301</strain>
    </source>
</reference>
<protein>
    <recommendedName>
        <fullName evidence="2">Putative restriction endonuclease domain-containing protein</fullName>
    </recommendedName>
</protein>
<reference evidence="4" key="1">
    <citation type="journal article" date="2015" name="Genome Announc.">
        <title>Draft Genome Sequence of Tolypothrix boutellei Strain VB521301.</title>
        <authorList>
            <person name="Chandrababunaidu M.M."/>
            <person name="Singh D."/>
            <person name="Sen D."/>
            <person name="Bhan S."/>
            <person name="Das S."/>
            <person name="Gupta A."/>
            <person name="Adhikary S.P."/>
            <person name="Tripathy S."/>
        </authorList>
    </citation>
    <scope>NUCLEOTIDE SEQUENCE</scope>
    <source>
        <strain evidence="4">VB521301</strain>
    </source>
</reference>
<evidence type="ECO:0000256" key="1">
    <source>
        <dbReference type="SAM" id="Coils"/>
    </source>
</evidence>
<comment type="caution">
    <text evidence="4">The sequence shown here is derived from an EMBL/GenBank/DDBJ whole genome shotgun (WGS) entry which is preliminary data.</text>
</comment>
<dbReference type="PANTHER" id="PTHR33352">
    <property type="entry name" value="SLR1095 PROTEIN"/>
    <property type="match status" value="1"/>
</dbReference>
<keyword evidence="1" id="KW-0175">Coiled coil</keyword>
<evidence type="ECO:0000313" key="3">
    <source>
        <dbReference type="EMBL" id="KAF3890404.1"/>
    </source>
</evidence>
<dbReference type="Pfam" id="PF05685">
    <property type="entry name" value="Uma2"/>
    <property type="match status" value="1"/>
</dbReference>
<dbReference type="SUPFAM" id="SSF52980">
    <property type="entry name" value="Restriction endonuclease-like"/>
    <property type="match status" value="1"/>
</dbReference>
<name>A0A0C1R9B7_9CYAN</name>
<organism evidence="4">
    <name type="scientific">Tolypothrix bouteillei VB521301</name>
    <dbReference type="NCBI Taxonomy" id="1479485"/>
    <lineage>
        <taxon>Bacteria</taxon>
        <taxon>Bacillati</taxon>
        <taxon>Cyanobacteriota</taxon>
        <taxon>Cyanophyceae</taxon>
        <taxon>Nostocales</taxon>
        <taxon>Tolypothrichaceae</taxon>
        <taxon>Tolypothrix</taxon>
    </lineage>
</organism>
<dbReference type="STRING" id="1479485.DA73_0211995"/>
<gene>
    <name evidence="4" type="ORF">DA73_0211995</name>
    <name evidence="3" type="ORF">DA73_0400036870</name>
</gene>
<dbReference type="InterPro" id="IPR012296">
    <property type="entry name" value="Nuclease_put_TT1808"/>
</dbReference>
<dbReference type="InterPro" id="IPR008538">
    <property type="entry name" value="Uma2"/>
</dbReference>
<evidence type="ECO:0000313" key="4">
    <source>
        <dbReference type="EMBL" id="KIE12278.1"/>
    </source>
</evidence>
<feature type="domain" description="Putative restriction endonuclease" evidence="2">
    <location>
        <begin position="52"/>
        <end position="194"/>
    </location>
</feature>
<accession>A0A0C1R9B7</accession>